<dbReference type="GO" id="GO:0008080">
    <property type="term" value="F:N-acetyltransferase activity"/>
    <property type="evidence" value="ECO:0007669"/>
    <property type="project" value="TreeGrafter"/>
</dbReference>
<evidence type="ECO:0000313" key="1">
    <source>
        <dbReference type="EMBL" id="ODQ67685.1"/>
    </source>
</evidence>
<keyword evidence="2" id="KW-1185">Reference proteome</keyword>
<dbReference type="AlphaFoldDB" id="A0A1E3PQH6"/>
<dbReference type="STRING" id="857566.A0A1E3PQH6"/>
<proteinExistence type="predicted"/>
<dbReference type="PANTHER" id="PTHR28037:SF1">
    <property type="entry name" value="ALCOHOL O-ACETYLTRANSFERASE 1-RELATED"/>
    <property type="match status" value="1"/>
</dbReference>
<protein>
    <recommendedName>
        <fullName evidence="3">Alcohol acetyltransferase</fullName>
    </recommendedName>
</protein>
<gene>
    <name evidence="1" type="ORF">NADFUDRAFT_80872</name>
</gene>
<evidence type="ECO:0000313" key="2">
    <source>
        <dbReference type="Proteomes" id="UP000095009"/>
    </source>
</evidence>
<dbReference type="OrthoDB" id="2150604at2759"/>
<dbReference type="Pfam" id="PF07247">
    <property type="entry name" value="AATase"/>
    <property type="match status" value="1"/>
</dbReference>
<organism evidence="1 2">
    <name type="scientific">Nadsonia fulvescens var. elongata DSM 6958</name>
    <dbReference type="NCBI Taxonomy" id="857566"/>
    <lineage>
        <taxon>Eukaryota</taxon>
        <taxon>Fungi</taxon>
        <taxon>Dikarya</taxon>
        <taxon>Ascomycota</taxon>
        <taxon>Saccharomycotina</taxon>
        <taxon>Dipodascomycetes</taxon>
        <taxon>Dipodascales</taxon>
        <taxon>Dipodascales incertae sedis</taxon>
        <taxon>Nadsonia</taxon>
    </lineage>
</organism>
<sequence>MTVDIVITRPLSLSENFLRSRTRAGFYKNFQVTATYSQDLSADLSLIYKALRKTIIDYHILICNVHKDLDIGNCIYRPISNVTLGDLFSLETAESNLEGETINEGFMKKVNKITFNHYDGSPLFRLILVGKYNLCAVFEHTIADGVVGEYFHEILLENLAYVDDAKNLSNFEERYGNLPHEIDLDSEIFVFNKDVRCLKNSLPPPIDTFLPNTKLDHASHELKYFGETIAENYPTKWRGRFLSNKDYSLSFKLINFTPEQMKEILVKCRQEKVTVTSYIEIVNALTWQPLFGDLNYTSHAVALTLRRHLNPELSENVFKDILSRKDYKILGSMAHTGIAENLPPITEFSWDLVRQVSRNMLKTTSYKYILNSLSAFESVADKIENNEHFFDVQLGKTKGDSVKISNLGYVNLSTFNIDKKVWTISNMIFSQDLSPSASEFMINIISTPLGGLNIVLSYIDSDFSDSQYDSFDDFVVHLKENMMQYIK</sequence>
<dbReference type="InterPro" id="IPR052058">
    <property type="entry name" value="Alcohol_O-acetyltransferase"/>
</dbReference>
<reference evidence="1 2" key="1">
    <citation type="journal article" date="2016" name="Proc. Natl. Acad. Sci. U.S.A.">
        <title>Comparative genomics of biotechnologically important yeasts.</title>
        <authorList>
            <person name="Riley R."/>
            <person name="Haridas S."/>
            <person name="Wolfe K.H."/>
            <person name="Lopes M.R."/>
            <person name="Hittinger C.T."/>
            <person name="Goeker M."/>
            <person name="Salamov A.A."/>
            <person name="Wisecaver J.H."/>
            <person name="Long T.M."/>
            <person name="Calvey C.H."/>
            <person name="Aerts A.L."/>
            <person name="Barry K.W."/>
            <person name="Choi C."/>
            <person name="Clum A."/>
            <person name="Coughlan A.Y."/>
            <person name="Deshpande S."/>
            <person name="Douglass A.P."/>
            <person name="Hanson S.J."/>
            <person name="Klenk H.-P."/>
            <person name="LaButti K.M."/>
            <person name="Lapidus A."/>
            <person name="Lindquist E.A."/>
            <person name="Lipzen A.M."/>
            <person name="Meier-Kolthoff J.P."/>
            <person name="Ohm R.A."/>
            <person name="Otillar R.P."/>
            <person name="Pangilinan J.L."/>
            <person name="Peng Y."/>
            <person name="Rokas A."/>
            <person name="Rosa C.A."/>
            <person name="Scheuner C."/>
            <person name="Sibirny A.A."/>
            <person name="Slot J.C."/>
            <person name="Stielow J.B."/>
            <person name="Sun H."/>
            <person name="Kurtzman C.P."/>
            <person name="Blackwell M."/>
            <person name="Grigoriev I.V."/>
            <person name="Jeffries T.W."/>
        </authorList>
    </citation>
    <scope>NUCLEOTIDE SEQUENCE [LARGE SCALE GENOMIC DNA]</scope>
    <source>
        <strain evidence="1 2">DSM 6958</strain>
    </source>
</reference>
<dbReference type="Proteomes" id="UP000095009">
    <property type="component" value="Unassembled WGS sequence"/>
</dbReference>
<name>A0A1E3PQH6_9ASCO</name>
<accession>A0A1E3PQH6</accession>
<dbReference type="EMBL" id="KV454406">
    <property type="protein sequence ID" value="ODQ67685.1"/>
    <property type="molecule type" value="Genomic_DNA"/>
</dbReference>
<evidence type="ECO:0008006" key="3">
    <source>
        <dbReference type="Google" id="ProtNLM"/>
    </source>
</evidence>
<dbReference type="InterPro" id="IPR010828">
    <property type="entry name" value="Atf2/Sli1-like"/>
</dbReference>
<dbReference type="PANTHER" id="PTHR28037">
    <property type="entry name" value="ALCOHOL O-ACETYLTRANSFERASE 1-RELATED"/>
    <property type="match status" value="1"/>
</dbReference>